<organism evidence="1 2">
    <name type="scientific">Clostridium botulinum B2 450</name>
    <dbReference type="NCBI Taxonomy" id="1379739"/>
    <lineage>
        <taxon>Bacteria</taxon>
        <taxon>Bacillati</taxon>
        <taxon>Bacillota</taxon>
        <taxon>Clostridia</taxon>
        <taxon>Eubacteriales</taxon>
        <taxon>Clostridiaceae</taxon>
        <taxon>Clostridium</taxon>
    </lineage>
</organism>
<evidence type="ECO:0000313" key="2">
    <source>
        <dbReference type="Proteomes" id="UP000032250"/>
    </source>
</evidence>
<comment type="caution">
    <text evidence="1">The sequence shown here is derived from an EMBL/GenBank/DDBJ whole genome shotgun (WGS) entry which is preliminary data.</text>
</comment>
<dbReference type="PATRIC" id="fig|1379739.3.peg.2646"/>
<dbReference type="EMBL" id="JXSU01000007">
    <property type="protein sequence ID" value="KIS24153.1"/>
    <property type="molecule type" value="Genomic_DNA"/>
</dbReference>
<reference evidence="1 2" key="1">
    <citation type="submission" date="2014-06" db="EMBL/GenBank/DDBJ databases">
        <title>Genome characterization of distinct group I Clostridium botulinum lineages.</title>
        <authorList>
            <person name="Giordani F."/>
            <person name="Anselmo A."/>
            <person name="Fillo S."/>
            <person name="Palozzi A.M."/>
            <person name="Fortunato A."/>
            <person name="Gentile B."/>
            <person name="Ciammaruconi A."/>
            <person name="Anniballi F."/>
            <person name="De Medici D."/>
            <person name="Lista F."/>
        </authorList>
    </citation>
    <scope>NUCLEOTIDE SEQUENCE [LARGE SCALE GENOMIC DNA]</scope>
    <source>
        <strain evidence="1 2">B2 450</strain>
    </source>
</reference>
<dbReference type="RefSeq" id="WP_043032115.1">
    <property type="nucleotide sequence ID" value="NZ_JXSU01000007.1"/>
</dbReference>
<dbReference type="AlphaFoldDB" id="A0A0D1A041"/>
<gene>
    <name evidence="1" type="ORF">N495_11360</name>
</gene>
<protein>
    <submittedName>
        <fullName evidence="1">Uncharacterized protein</fullName>
    </submittedName>
</protein>
<dbReference type="HOGENOM" id="CLU_1193130_0_0_9"/>
<evidence type="ECO:0000313" key="1">
    <source>
        <dbReference type="EMBL" id="KIS24153.1"/>
    </source>
</evidence>
<proteinExistence type="predicted"/>
<sequence>MTNRIETLYGIFSYLRDDSFNKGRASEKIKEFLCNSGYDVHISNECNRNIETLCNEPEFIIITRYNSLFRYDADSNTSGLISTIILSEKLSDYRKKTKFIFFDNEKSVLETLKNYKNVKVINIECVGRGSNILISSSNEKHNTFKNDFIDYLKEKNIKYLVGQFLDSVYDSFYEEQFNMFTIRRANCIKKENKNELVLPWINSNKDTVDRIDYKKIKEVIVLIEHYINNKMW</sequence>
<dbReference type="Proteomes" id="UP000032250">
    <property type="component" value="Unassembled WGS sequence"/>
</dbReference>
<dbReference type="Gene3D" id="3.40.630.10">
    <property type="entry name" value="Zn peptidases"/>
    <property type="match status" value="1"/>
</dbReference>
<accession>A0A0D1A041</accession>
<name>A0A0D1A041_CLOBO</name>